<dbReference type="PANTHER" id="PTHR35561:SF1">
    <property type="entry name" value="RNA 2',3'-CYCLIC PHOSPHODIESTERASE"/>
    <property type="match status" value="1"/>
</dbReference>
<dbReference type="Gene3D" id="3.90.1140.10">
    <property type="entry name" value="Cyclic phosphodiesterase"/>
    <property type="match status" value="1"/>
</dbReference>
<dbReference type="PANTHER" id="PTHR35561">
    <property type="entry name" value="RNA 2',3'-CYCLIC PHOSPHODIESTERASE"/>
    <property type="match status" value="1"/>
</dbReference>
<reference evidence="3 4" key="1">
    <citation type="submission" date="2022-10" db="EMBL/GenBank/DDBJ databases">
        <title>Draft genome assembly of moderately radiation resistant bacterium Metabacillus halosaccharovorans.</title>
        <authorList>
            <person name="Pal S."/>
            <person name="Gopinathan A."/>
        </authorList>
    </citation>
    <scope>NUCLEOTIDE SEQUENCE [LARGE SCALE GENOMIC DNA]</scope>
    <source>
        <strain evidence="3 4">VITHBRA001</strain>
    </source>
</reference>
<dbReference type="NCBIfam" id="TIGR02258">
    <property type="entry name" value="2_5_ligase"/>
    <property type="match status" value="1"/>
</dbReference>
<feature type="short sequence motif" description="HXTX 2" evidence="2">
    <location>
        <begin position="129"/>
        <end position="132"/>
    </location>
</feature>
<dbReference type="RefSeq" id="WP_264144927.1">
    <property type="nucleotide sequence ID" value="NZ_JAOYEY010000052.1"/>
</dbReference>
<evidence type="ECO:0000256" key="1">
    <source>
        <dbReference type="ARBA" id="ARBA00022801"/>
    </source>
</evidence>
<feature type="active site" description="Proton donor" evidence="2">
    <location>
        <position position="42"/>
    </location>
</feature>
<name>A0ABT3DQJ9_9BACI</name>
<sequence>MKKHYFLAVPIEEKQRMILQNWIHNHKSSLPFKSWVHPEDYHITLAFLGDIEQHSKLIELTKRVNETLKNDQQFEISLKGIDVFGKAESPRILWAGVEHSVSLNHLQTRIVKACEETGFQLDRKPFRPHITLARKWNSVQPFIKFARLDEVFNDQPSPSLVSSIHLYQTNLDQIPKYEAINIFPLKRK</sequence>
<keyword evidence="1 2" id="KW-0378">Hydrolase</keyword>
<comment type="similarity">
    <text evidence="2">Belongs to the 2H phosphoesterase superfamily. ThpR family.</text>
</comment>
<dbReference type="InterPro" id="IPR004175">
    <property type="entry name" value="RNA_CPDase"/>
</dbReference>
<dbReference type="EMBL" id="JAOYEY010000052">
    <property type="protein sequence ID" value="MCV9888912.1"/>
    <property type="molecule type" value="Genomic_DNA"/>
</dbReference>
<dbReference type="InterPro" id="IPR009097">
    <property type="entry name" value="Cyclic_Pdiesterase"/>
</dbReference>
<feature type="short sequence motif" description="HXTX 1" evidence="2">
    <location>
        <begin position="42"/>
        <end position="45"/>
    </location>
</feature>
<proteinExistence type="inferred from homology"/>
<dbReference type="EC" id="3.1.4.58" evidence="2"/>
<dbReference type="Proteomes" id="UP001526147">
    <property type="component" value="Unassembled WGS sequence"/>
</dbReference>
<accession>A0ABT3DQJ9</accession>
<evidence type="ECO:0000256" key="2">
    <source>
        <dbReference type="HAMAP-Rule" id="MF_01940"/>
    </source>
</evidence>
<dbReference type="HAMAP" id="MF_01940">
    <property type="entry name" value="RNA_CPDase"/>
    <property type="match status" value="1"/>
</dbReference>
<evidence type="ECO:0000313" key="3">
    <source>
        <dbReference type="EMBL" id="MCV9888912.1"/>
    </source>
</evidence>
<dbReference type="SUPFAM" id="SSF55144">
    <property type="entry name" value="LigT-like"/>
    <property type="match status" value="1"/>
</dbReference>
<comment type="function">
    <text evidence="2">Hydrolyzes RNA 2',3'-cyclic phosphodiester to an RNA 2'-phosphomonoester.</text>
</comment>
<feature type="active site" description="Proton acceptor" evidence="2">
    <location>
        <position position="129"/>
    </location>
</feature>
<evidence type="ECO:0000313" key="4">
    <source>
        <dbReference type="Proteomes" id="UP001526147"/>
    </source>
</evidence>
<protein>
    <recommendedName>
        <fullName evidence="2">RNA 2',3'-cyclic phosphodiesterase</fullName>
        <shortName evidence="2">RNA 2',3'-CPDase</shortName>
        <ecNumber evidence="2">3.1.4.58</ecNumber>
    </recommendedName>
</protein>
<comment type="caution">
    <text evidence="3">The sequence shown here is derived from an EMBL/GenBank/DDBJ whole genome shotgun (WGS) entry which is preliminary data.</text>
</comment>
<organism evidence="3 4">
    <name type="scientific">Metabacillus halosaccharovorans</name>
    <dbReference type="NCBI Taxonomy" id="930124"/>
    <lineage>
        <taxon>Bacteria</taxon>
        <taxon>Bacillati</taxon>
        <taxon>Bacillota</taxon>
        <taxon>Bacilli</taxon>
        <taxon>Bacillales</taxon>
        <taxon>Bacillaceae</taxon>
        <taxon>Metabacillus</taxon>
    </lineage>
</organism>
<gene>
    <name evidence="3" type="primary">thpR</name>
    <name evidence="3" type="ORF">OIH86_24960</name>
</gene>
<dbReference type="Pfam" id="PF13563">
    <property type="entry name" value="2_5_RNA_ligase2"/>
    <property type="match status" value="1"/>
</dbReference>
<keyword evidence="4" id="KW-1185">Reference proteome</keyword>
<comment type="catalytic activity">
    <reaction evidence="2">
        <text>a 3'-end 2',3'-cyclophospho-ribonucleotide-RNA + H2O = a 3'-end 2'-phospho-ribonucleotide-RNA + H(+)</text>
        <dbReference type="Rhea" id="RHEA:11828"/>
        <dbReference type="Rhea" id="RHEA-COMP:10464"/>
        <dbReference type="Rhea" id="RHEA-COMP:17353"/>
        <dbReference type="ChEBI" id="CHEBI:15377"/>
        <dbReference type="ChEBI" id="CHEBI:15378"/>
        <dbReference type="ChEBI" id="CHEBI:83064"/>
        <dbReference type="ChEBI" id="CHEBI:173113"/>
        <dbReference type="EC" id="3.1.4.58"/>
    </reaction>
</comment>